<dbReference type="RefSeq" id="WP_328218064.1">
    <property type="nucleotide sequence ID" value="NZ_JARTLI010000012.1"/>
</dbReference>
<evidence type="ECO:0000256" key="4">
    <source>
        <dbReference type="SAM" id="Coils"/>
    </source>
</evidence>
<dbReference type="PANTHER" id="PTHR32114:SF2">
    <property type="entry name" value="ABC TRANSPORTER ABCH.3"/>
    <property type="match status" value="1"/>
</dbReference>
<proteinExistence type="inferred from homology"/>
<dbReference type="Gene3D" id="3.40.50.300">
    <property type="entry name" value="P-loop containing nucleotide triphosphate hydrolases"/>
    <property type="match status" value="2"/>
</dbReference>
<dbReference type="InterPro" id="IPR027417">
    <property type="entry name" value="P-loop_NTPase"/>
</dbReference>
<comment type="similarity">
    <text evidence="1">Belongs to the SMC family. SbcC subfamily.</text>
</comment>
<feature type="coiled-coil region" evidence="4">
    <location>
        <begin position="643"/>
        <end position="673"/>
    </location>
</feature>
<comment type="subunit">
    <text evidence="2">Heterodimer of SbcC and SbcD.</text>
</comment>
<dbReference type="InterPro" id="IPR038729">
    <property type="entry name" value="Rad50/SbcC_AAA"/>
</dbReference>
<feature type="coiled-coil region" evidence="4">
    <location>
        <begin position="435"/>
        <end position="462"/>
    </location>
</feature>
<evidence type="ECO:0000259" key="5">
    <source>
        <dbReference type="Pfam" id="PF13476"/>
    </source>
</evidence>
<feature type="coiled-coil region" evidence="4">
    <location>
        <begin position="704"/>
        <end position="849"/>
    </location>
</feature>
<feature type="coiled-coil region" evidence="4">
    <location>
        <begin position="913"/>
        <end position="967"/>
    </location>
</feature>
<protein>
    <recommendedName>
        <fullName evidence="3">Nuclease SbcCD subunit C</fullName>
    </recommendedName>
</protein>
<dbReference type="AlphaFoldDB" id="A0ABD5IU18"/>
<evidence type="ECO:0000313" key="7">
    <source>
        <dbReference type="Proteomes" id="UP001339962"/>
    </source>
</evidence>
<gene>
    <name evidence="6" type="ORF">P9850_08060</name>
</gene>
<feature type="domain" description="Rad50/SbcC-type AAA" evidence="5">
    <location>
        <begin position="5"/>
        <end position="233"/>
    </location>
</feature>
<comment type="caution">
    <text evidence="6">The sequence shown here is derived from an EMBL/GenBank/DDBJ whole genome shotgun (WGS) entry which is preliminary data.</text>
</comment>
<reference evidence="6 7" key="1">
    <citation type="submission" date="2023-03" db="EMBL/GenBank/DDBJ databases">
        <title>Bacillus Genome Sequencing.</title>
        <authorList>
            <person name="Dunlap C."/>
        </authorList>
    </citation>
    <scope>NUCLEOTIDE SEQUENCE [LARGE SCALE GENOMIC DNA]</scope>
    <source>
        <strain evidence="6 7">NRS-38</strain>
    </source>
</reference>
<sequence length="1126" mass="132663">MKPIRLTVAGLHSFREKQVIEFDKLCEGGLFGIFGPTGSGKSSILDAMTLALYGNVERAANNTNGIMNHAEQELVVSFTFELASANGKRKYTVERSFKRSEGLRVKTAISRLIEEGSERVVLADKTREVDDQIKQLLGLEMKDFTRAVVLPQGKFAEFLSLKGVERRQMLQRLFNLEQYGDQLNKKLKTRFINATAKLETICAEQAGLGNASKETLDEQLQQLEQLEQELKQQQLYLVQIKERYERDKELWQWQKEKEYIEQQLEKCRMEETEILTLEQKRQKAEEAERLLPYAQQYEQAKREVEEWEREMKRIEQQLHVTRQQYEQAAEAYRFIRAKKNEQEPKLLQKKEQLLQAKQLWERMQQIEREMKDIRARISETMAKEKQAQQAFEHLSQLYERALDKQKSLKEQWRQKQVPAQVKERIYRAYEEKKEVMVLDQALQEIKREYRQKQESYDRLVQRESVYEKQLEEGKKAWTAHFQRIERLYHRVCEKQIQLEKLIYKIKQKQKIAEKTRLQHAAASLAATLTEGSPCPVCGSLHHPSPALSSSEQPSEQELLKWDEELERAQPLASSFQSLKIQLEQLAEAVMQEENREGVALSDASRAKREAEEESYAPIDVQFHDLAAEVKALQQDYFQCREAINTMLERRRTLEKQRQEIVNQRHSLQQEIEERLAKYQERERMKDERMQNWLAIYEDLSFTAVEQMMDQLRADEKEAQLLQERIDKSVVFLEQKQEECEQAKEQWQQLQRQRADALLLQQMKQQQYKEYEQSLPFPIDEQPLEHRLADVEQQLVQLQKQEEEAYEAYNGMQRQYQLLEAKKQAAIQALSEGEKRLEQAEDKWREMLQQSSFANADEIRKTPLTQEEKNAMAERIQQFRENWLKWQNEWQRVTDRMNGMEISEEQWQQSASMLRQQEEKTTELIKQVASAKTRVEELTEKHKRFQELEQQRMAVERLVQQYRELQNVLRGNSFVEFMAEEQLIRVTRDASERLGELTRQRYAIEVDSEGGFMIRDDANGGVRRPVTTLSGGETFLTSLSLSLALSAQIQLRGEYPLQFFFLDEGFGTLDGELLDVVISALERLQANDMAIGVISHVQELRARLPKRLIVEPAEPSGRGTRVKLEVM</sequence>
<evidence type="ECO:0000256" key="1">
    <source>
        <dbReference type="ARBA" id="ARBA00006930"/>
    </source>
</evidence>
<organism evidence="6 7">
    <name type="scientific">Anoxybacteroides rupiense</name>
    <dbReference type="NCBI Taxonomy" id="311460"/>
    <lineage>
        <taxon>Bacteria</taxon>
        <taxon>Bacillati</taxon>
        <taxon>Bacillota</taxon>
        <taxon>Bacilli</taxon>
        <taxon>Bacillales</taxon>
        <taxon>Anoxybacillaceae</taxon>
        <taxon>Anoxybacteroides</taxon>
    </lineage>
</organism>
<dbReference type="EMBL" id="JARTLI010000012">
    <property type="protein sequence ID" value="MED5051809.1"/>
    <property type="molecule type" value="Genomic_DNA"/>
</dbReference>
<dbReference type="Pfam" id="PF13476">
    <property type="entry name" value="AAA_23"/>
    <property type="match status" value="1"/>
</dbReference>
<dbReference type="Proteomes" id="UP001339962">
    <property type="component" value="Unassembled WGS sequence"/>
</dbReference>
<dbReference type="PANTHER" id="PTHR32114">
    <property type="entry name" value="ABC TRANSPORTER ABCH.3"/>
    <property type="match status" value="1"/>
</dbReference>
<name>A0ABD5IU18_9BACL</name>
<evidence type="ECO:0000256" key="2">
    <source>
        <dbReference type="ARBA" id="ARBA00011322"/>
    </source>
</evidence>
<dbReference type="Pfam" id="PF13558">
    <property type="entry name" value="SbcC_Walker_B"/>
    <property type="match status" value="1"/>
</dbReference>
<keyword evidence="4" id="KW-0175">Coiled coil</keyword>
<dbReference type="SUPFAM" id="SSF52540">
    <property type="entry name" value="P-loop containing nucleoside triphosphate hydrolases"/>
    <property type="match status" value="2"/>
</dbReference>
<evidence type="ECO:0000256" key="3">
    <source>
        <dbReference type="ARBA" id="ARBA00013368"/>
    </source>
</evidence>
<evidence type="ECO:0000313" key="6">
    <source>
        <dbReference type="EMBL" id="MED5051809.1"/>
    </source>
</evidence>
<feature type="coiled-coil region" evidence="4">
    <location>
        <begin position="356"/>
        <end position="411"/>
    </location>
</feature>
<accession>A0ABD5IU18</accession>
<feature type="coiled-coil region" evidence="4">
    <location>
        <begin position="209"/>
        <end position="331"/>
    </location>
</feature>